<reference evidence="2 3" key="1">
    <citation type="submission" date="2018-06" db="EMBL/GenBank/DDBJ databases">
        <authorList>
            <consortium name="Pathogen Informatics"/>
            <person name="Doyle S."/>
        </authorList>
    </citation>
    <scope>NUCLEOTIDE SEQUENCE [LARGE SCALE GENOMIC DNA]</scope>
    <source>
        <strain evidence="2 3">NCTC10699</strain>
    </source>
</reference>
<keyword evidence="3" id="KW-1185">Reference proteome</keyword>
<dbReference type="EMBL" id="UGSS01000002">
    <property type="protein sequence ID" value="SUB33952.1"/>
    <property type="molecule type" value="Genomic_DNA"/>
</dbReference>
<evidence type="ECO:0000313" key="2">
    <source>
        <dbReference type="EMBL" id="SUB33952.1"/>
    </source>
</evidence>
<proteinExistence type="predicted"/>
<sequence length="90" mass="9098">MTENLKNTKAGKTAGIIACVLAVLGILFLGVVFVPLAAIVALIGTIIAVKNKNMPAIGINILAWILVLVGLFTSPILLATIGLSAGAASM</sequence>
<organism evidence="2 3">
    <name type="scientific">[Pasteurella] mairii</name>
    <dbReference type="NCBI Taxonomy" id="757"/>
    <lineage>
        <taxon>Bacteria</taxon>
        <taxon>Pseudomonadati</taxon>
        <taxon>Pseudomonadota</taxon>
        <taxon>Gammaproteobacteria</taxon>
        <taxon>Pasteurellales</taxon>
        <taxon>Pasteurellaceae</taxon>
    </lineage>
</organism>
<evidence type="ECO:0008006" key="4">
    <source>
        <dbReference type="Google" id="ProtNLM"/>
    </source>
</evidence>
<keyword evidence="1" id="KW-0472">Membrane</keyword>
<name>A0A379B649_9PAST</name>
<dbReference type="Proteomes" id="UP000254280">
    <property type="component" value="Unassembled WGS sequence"/>
</dbReference>
<protein>
    <recommendedName>
        <fullName evidence="4">Transmembrane protein</fullName>
    </recommendedName>
</protein>
<dbReference type="AlphaFoldDB" id="A0A379B649"/>
<evidence type="ECO:0000313" key="3">
    <source>
        <dbReference type="Proteomes" id="UP000254280"/>
    </source>
</evidence>
<gene>
    <name evidence="2" type="ORF">NCTC10699_01588</name>
</gene>
<keyword evidence="1" id="KW-1133">Transmembrane helix</keyword>
<accession>A0A379B649</accession>
<feature type="transmembrane region" description="Helical" evidence="1">
    <location>
        <begin position="61"/>
        <end position="88"/>
    </location>
</feature>
<keyword evidence="1" id="KW-0812">Transmembrane</keyword>
<evidence type="ECO:0000256" key="1">
    <source>
        <dbReference type="SAM" id="Phobius"/>
    </source>
</evidence>
<feature type="transmembrane region" description="Helical" evidence="1">
    <location>
        <begin position="16"/>
        <end position="49"/>
    </location>
</feature>
<dbReference type="OrthoDB" id="6106695at2"/>